<dbReference type="PANTHER" id="PTHR11237">
    <property type="entry name" value="COENZYME Q10 BIOSYNTHESIS PROTEIN 7"/>
    <property type="match status" value="1"/>
</dbReference>
<comment type="function">
    <text evidence="9">Catalyzes the hydroxylation of 2-nonaprenyl-3-methyl-6-methoxy-1,4-benzoquinol during ubiquinone biosynthesis.</text>
</comment>
<organism evidence="10 11">
    <name type="scientific">Uliginosibacterium flavum</name>
    <dbReference type="NCBI Taxonomy" id="1396831"/>
    <lineage>
        <taxon>Bacteria</taxon>
        <taxon>Pseudomonadati</taxon>
        <taxon>Pseudomonadota</taxon>
        <taxon>Betaproteobacteria</taxon>
        <taxon>Rhodocyclales</taxon>
        <taxon>Zoogloeaceae</taxon>
        <taxon>Uliginosibacterium</taxon>
    </lineage>
</organism>
<gene>
    <name evidence="9 10" type="primary">coq7</name>
    <name evidence="10" type="ORF">ABXR19_01640</name>
</gene>
<keyword evidence="4 9" id="KW-0479">Metal-binding</keyword>
<dbReference type="InterPro" id="IPR009078">
    <property type="entry name" value="Ferritin-like_SF"/>
</dbReference>
<name>A0ABV2TG16_9RHOO</name>
<feature type="binding site" evidence="9">
    <location>
        <position position="55"/>
    </location>
    <ligand>
        <name>Fe cation</name>
        <dbReference type="ChEBI" id="CHEBI:24875"/>
        <label>1</label>
    </ligand>
</feature>
<dbReference type="SUPFAM" id="SSF47240">
    <property type="entry name" value="Ferritin-like"/>
    <property type="match status" value="1"/>
</dbReference>
<dbReference type="InterPro" id="IPR012347">
    <property type="entry name" value="Ferritin-like"/>
</dbReference>
<proteinExistence type="inferred from homology"/>
<evidence type="ECO:0000256" key="3">
    <source>
        <dbReference type="ARBA" id="ARBA00022688"/>
    </source>
</evidence>
<dbReference type="HAMAP" id="MF_01658">
    <property type="entry name" value="COQ7"/>
    <property type="match status" value="1"/>
</dbReference>
<feature type="binding site" evidence="9">
    <location>
        <position position="137"/>
    </location>
    <ligand>
        <name>Fe cation</name>
        <dbReference type="ChEBI" id="CHEBI:24875"/>
        <label>2</label>
    </ligand>
</feature>
<protein>
    <recommendedName>
        <fullName evidence="9">3-demethoxyubiquinol 3-hydroxylase</fullName>
        <shortName evidence="9">DMQ hydroxylase</shortName>
        <ecNumber evidence="9">1.14.99.60</ecNumber>
    </recommendedName>
    <alternativeName>
        <fullName evidence="9">2-nonaprenyl-3-methyl-6-methoxy-1,4-benzoquinol hydroxylase</fullName>
    </alternativeName>
</protein>
<reference evidence="10 11" key="1">
    <citation type="submission" date="2024-07" db="EMBL/GenBank/DDBJ databases">
        <title>Uliginosibacterium flavum JJ3220;KACC:17644.</title>
        <authorList>
            <person name="Kim M.K."/>
        </authorList>
    </citation>
    <scope>NUCLEOTIDE SEQUENCE [LARGE SCALE GENOMIC DNA]</scope>
    <source>
        <strain evidence="10 11">KACC:17644</strain>
    </source>
</reference>
<evidence type="ECO:0000313" key="10">
    <source>
        <dbReference type="EMBL" id="MET7012872.1"/>
    </source>
</evidence>
<dbReference type="InterPro" id="IPR047809">
    <property type="entry name" value="COQ7_proteobact"/>
</dbReference>
<feature type="binding site" evidence="9">
    <location>
        <position position="85"/>
    </location>
    <ligand>
        <name>Fe cation</name>
        <dbReference type="ChEBI" id="CHEBI:24875"/>
        <label>1</label>
    </ligand>
</feature>
<feature type="binding site" evidence="9">
    <location>
        <position position="88"/>
    </location>
    <ligand>
        <name>Fe cation</name>
        <dbReference type="ChEBI" id="CHEBI:24875"/>
        <label>1</label>
    </ligand>
</feature>
<comment type="cofactor">
    <cofactor evidence="9">
        <name>Fe cation</name>
        <dbReference type="ChEBI" id="CHEBI:24875"/>
    </cofactor>
    <text evidence="9">Binds 2 iron ions per subunit.</text>
</comment>
<sequence length="206" mass="22463">MLDKAVLHFDRVLRTLAAPPRSARPTPGADLPECEMAEAERRHTAGLMRVNHVGEVCAQALYQGQALTARSDHARAALDKAADEETEHLAWTHQRIKELGGRVSLLNPLWYGGALSIGVAAGLAGDKWSLGFLAETERQVEAHLGSHLQKAAAQDLRTRSILDQMQRDEAAHAEMAVQLGAHALPVPVRMAMKLASRVMTTLAYRI</sequence>
<comment type="subcellular location">
    <subcellularLocation>
        <location evidence="9">Cell membrane</location>
        <topology evidence="9">Peripheral membrane protein</topology>
    </subcellularLocation>
</comment>
<evidence type="ECO:0000256" key="7">
    <source>
        <dbReference type="ARBA" id="ARBA00023033"/>
    </source>
</evidence>
<dbReference type="EMBL" id="JBEWZI010000001">
    <property type="protein sequence ID" value="MET7012872.1"/>
    <property type="molecule type" value="Genomic_DNA"/>
</dbReference>
<dbReference type="Proteomes" id="UP001549691">
    <property type="component" value="Unassembled WGS sequence"/>
</dbReference>
<keyword evidence="11" id="KW-1185">Reference proteome</keyword>
<comment type="catalytic activity">
    <reaction evidence="9">
        <text>a 5-methoxy-2-methyl-3-(all-trans-polyprenyl)benzene-1,4-diol + AH2 + O2 = a 3-demethylubiquinol + A + H2O</text>
        <dbReference type="Rhea" id="RHEA:50908"/>
        <dbReference type="Rhea" id="RHEA-COMP:10859"/>
        <dbReference type="Rhea" id="RHEA-COMP:10914"/>
        <dbReference type="ChEBI" id="CHEBI:13193"/>
        <dbReference type="ChEBI" id="CHEBI:15377"/>
        <dbReference type="ChEBI" id="CHEBI:15379"/>
        <dbReference type="ChEBI" id="CHEBI:17499"/>
        <dbReference type="ChEBI" id="CHEBI:84167"/>
        <dbReference type="ChEBI" id="CHEBI:84422"/>
        <dbReference type="EC" id="1.14.99.60"/>
    </reaction>
</comment>
<keyword evidence="2 9" id="KW-1003">Cell membrane</keyword>
<evidence type="ECO:0000256" key="2">
    <source>
        <dbReference type="ARBA" id="ARBA00022475"/>
    </source>
</evidence>
<feature type="binding site" evidence="9">
    <location>
        <position position="85"/>
    </location>
    <ligand>
        <name>Fe cation</name>
        <dbReference type="ChEBI" id="CHEBI:24875"/>
        <label>2</label>
    </ligand>
</feature>
<feature type="binding site" evidence="9">
    <location>
        <position position="169"/>
    </location>
    <ligand>
        <name>Fe cation</name>
        <dbReference type="ChEBI" id="CHEBI:24875"/>
        <label>2</label>
    </ligand>
</feature>
<dbReference type="Gene3D" id="1.20.1260.10">
    <property type="match status" value="1"/>
</dbReference>
<feature type="binding site" evidence="9">
    <location>
        <position position="169"/>
    </location>
    <ligand>
        <name>Fe cation</name>
        <dbReference type="ChEBI" id="CHEBI:24875"/>
        <label>1</label>
    </ligand>
</feature>
<dbReference type="PANTHER" id="PTHR11237:SF4">
    <property type="entry name" value="5-DEMETHOXYUBIQUINONE HYDROXYLASE, MITOCHONDRIAL"/>
    <property type="match status" value="1"/>
</dbReference>
<keyword evidence="6 9" id="KW-0408">Iron</keyword>
<dbReference type="InterPro" id="IPR011566">
    <property type="entry name" value="Ubq_synth_Coq7"/>
</dbReference>
<comment type="similarity">
    <text evidence="9">Belongs to the COQ7 family.</text>
</comment>
<evidence type="ECO:0000256" key="8">
    <source>
        <dbReference type="ARBA" id="ARBA00023136"/>
    </source>
</evidence>
<dbReference type="RefSeq" id="WP_354599354.1">
    <property type="nucleotide sequence ID" value="NZ_JBEWZI010000001.1"/>
</dbReference>
<evidence type="ECO:0000256" key="4">
    <source>
        <dbReference type="ARBA" id="ARBA00022723"/>
    </source>
</evidence>
<evidence type="ECO:0000256" key="9">
    <source>
        <dbReference type="HAMAP-Rule" id="MF_01658"/>
    </source>
</evidence>
<keyword evidence="3 9" id="KW-0831">Ubiquinone biosynthesis</keyword>
<dbReference type="CDD" id="cd01042">
    <property type="entry name" value="DMQH"/>
    <property type="match status" value="1"/>
</dbReference>
<dbReference type="Pfam" id="PF03232">
    <property type="entry name" value="COQ7"/>
    <property type="match status" value="1"/>
</dbReference>
<evidence type="ECO:0000256" key="6">
    <source>
        <dbReference type="ARBA" id="ARBA00023004"/>
    </source>
</evidence>
<accession>A0ABV2TG16</accession>
<evidence type="ECO:0000313" key="11">
    <source>
        <dbReference type="Proteomes" id="UP001549691"/>
    </source>
</evidence>
<evidence type="ECO:0000256" key="1">
    <source>
        <dbReference type="ARBA" id="ARBA00004749"/>
    </source>
</evidence>
<keyword evidence="8 9" id="KW-0472">Membrane</keyword>
<keyword evidence="7 9" id="KW-0503">Monooxygenase</keyword>
<comment type="caution">
    <text evidence="10">The sequence shown here is derived from an EMBL/GenBank/DDBJ whole genome shotgun (WGS) entry which is preliminary data.</text>
</comment>
<feature type="binding site" evidence="9">
    <location>
        <position position="172"/>
    </location>
    <ligand>
        <name>Fe cation</name>
        <dbReference type="ChEBI" id="CHEBI:24875"/>
        <label>2</label>
    </ligand>
</feature>
<dbReference type="GO" id="GO:0004497">
    <property type="term" value="F:monooxygenase activity"/>
    <property type="evidence" value="ECO:0007669"/>
    <property type="project" value="UniProtKB-KW"/>
</dbReference>
<evidence type="ECO:0000256" key="5">
    <source>
        <dbReference type="ARBA" id="ARBA00023002"/>
    </source>
</evidence>
<dbReference type="NCBIfam" id="NF033656">
    <property type="entry name" value="DMQ_monoox_COQ7"/>
    <property type="match status" value="1"/>
</dbReference>
<keyword evidence="5 9" id="KW-0560">Oxidoreductase</keyword>
<dbReference type="EC" id="1.14.99.60" evidence="9"/>
<comment type="pathway">
    <text evidence="1 9">Cofactor biosynthesis; ubiquinone biosynthesis.</text>
</comment>